<dbReference type="InterPro" id="IPR036388">
    <property type="entry name" value="WH-like_DNA-bd_sf"/>
</dbReference>
<dbReference type="GO" id="GO:0006357">
    <property type="term" value="P:regulation of transcription by RNA polymerase II"/>
    <property type="evidence" value="ECO:0007669"/>
    <property type="project" value="TreeGrafter"/>
</dbReference>
<evidence type="ECO:0000256" key="10">
    <source>
        <dbReference type="SAM" id="Phobius"/>
    </source>
</evidence>
<proteinExistence type="inferred from homology"/>
<dbReference type="FunFam" id="1.10.10.10:FF:000037">
    <property type="entry name" value="Heat stress transcription factor B-4"/>
    <property type="match status" value="1"/>
</dbReference>
<keyword evidence="10" id="KW-0472">Membrane</keyword>
<feature type="domain" description="HSF-type DNA-binding" evidence="11">
    <location>
        <begin position="11"/>
        <end position="89"/>
    </location>
</feature>
<dbReference type="PRINTS" id="PR00056">
    <property type="entry name" value="HSFDOMAIN"/>
</dbReference>
<dbReference type="SUPFAM" id="SSF46785">
    <property type="entry name" value="Winged helix' DNA-binding domain"/>
    <property type="match status" value="1"/>
</dbReference>
<comment type="similarity">
    <text evidence="9">Belongs to the HSF family.</text>
</comment>
<dbReference type="GO" id="GO:0003700">
    <property type="term" value="F:DNA-binding transcription factor activity"/>
    <property type="evidence" value="ECO:0007669"/>
    <property type="project" value="InterPro"/>
</dbReference>
<evidence type="ECO:0000256" key="9">
    <source>
        <dbReference type="RuleBase" id="RU004020"/>
    </source>
</evidence>
<evidence type="ECO:0000313" key="12">
    <source>
        <dbReference type="EMBL" id="MBW92713.1"/>
    </source>
</evidence>
<sequence>MVKSSDDGSQTIAPFLKKCYEMVDDESTDSIICWSQSKDSFVIRDMTEFSVQLLPKYFKHNNFSSFIRQLNIYVSFFLFFEILFVCLIG</sequence>
<comment type="subunit">
    <text evidence="2">Homotrimer.</text>
</comment>
<name>A0A2P2JGW8_RHIMU</name>
<evidence type="ECO:0000256" key="2">
    <source>
        <dbReference type="ARBA" id="ARBA00011233"/>
    </source>
</evidence>
<evidence type="ECO:0000256" key="6">
    <source>
        <dbReference type="ARBA" id="ARBA00023125"/>
    </source>
</evidence>
<dbReference type="PANTHER" id="PTHR10015:SF325">
    <property type="entry name" value="HEAT STRESS TRANSCRIPTION FACTOR A-8"/>
    <property type="match status" value="1"/>
</dbReference>
<comment type="subcellular location">
    <subcellularLocation>
        <location evidence="1">Nucleus</location>
    </subcellularLocation>
</comment>
<keyword evidence="5" id="KW-0346">Stress response</keyword>
<dbReference type="SMART" id="SM00415">
    <property type="entry name" value="HSF"/>
    <property type="match status" value="1"/>
</dbReference>
<keyword evidence="3" id="KW-0597">Phosphoprotein</keyword>
<dbReference type="AlphaFoldDB" id="A0A2P2JGW8"/>
<dbReference type="GO" id="GO:0034605">
    <property type="term" value="P:cellular response to heat"/>
    <property type="evidence" value="ECO:0007669"/>
    <property type="project" value="TreeGrafter"/>
</dbReference>
<dbReference type="InterPro" id="IPR000232">
    <property type="entry name" value="HSF_DNA-bd"/>
</dbReference>
<keyword evidence="8" id="KW-0539">Nucleus</keyword>
<feature type="transmembrane region" description="Helical" evidence="10">
    <location>
        <begin position="70"/>
        <end position="88"/>
    </location>
</feature>
<evidence type="ECO:0000256" key="8">
    <source>
        <dbReference type="ARBA" id="ARBA00023242"/>
    </source>
</evidence>
<organism evidence="12">
    <name type="scientific">Rhizophora mucronata</name>
    <name type="common">Asiatic mangrove</name>
    <dbReference type="NCBI Taxonomy" id="61149"/>
    <lineage>
        <taxon>Eukaryota</taxon>
        <taxon>Viridiplantae</taxon>
        <taxon>Streptophyta</taxon>
        <taxon>Embryophyta</taxon>
        <taxon>Tracheophyta</taxon>
        <taxon>Spermatophyta</taxon>
        <taxon>Magnoliopsida</taxon>
        <taxon>eudicotyledons</taxon>
        <taxon>Gunneridae</taxon>
        <taxon>Pentapetalae</taxon>
        <taxon>rosids</taxon>
        <taxon>fabids</taxon>
        <taxon>Malpighiales</taxon>
        <taxon>Rhizophoraceae</taxon>
        <taxon>Rhizophora</taxon>
    </lineage>
</organism>
<keyword evidence="10" id="KW-1133">Transmembrane helix</keyword>
<keyword evidence="4" id="KW-0805">Transcription regulation</keyword>
<dbReference type="PANTHER" id="PTHR10015">
    <property type="entry name" value="HEAT SHOCK TRANSCRIPTION FACTOR"/>
    <property type="match status" value="1"/>
</dbReference>
<reference evidence="12" key="1">
    <citation type="submission" date="2018-02" db="EMBL/GenBank/DDBJ databases">
        <title>Rhizophora mucronata_Transcriptome.</title>
        <authorList>
            <person name="Meera S.P."/>
            <person name="Sreeshan A."/>
            <person name="Augustine A."/>
        </authorList>
    </citation>
    <scope>NUCLEOTIDE SEQUENCE</scope>
    <source>
        <tissue evidence="12">Leaf</tissue>
    </source>
</reference>
<evidence type="ECO:0000259" key="11">
    <source>
        <dbReference type="SMART" id="SM00415"/>
    </source>
</evidence>
<accession>A0A2P2JGW8</accession>
<keyword evidence="7" id="KW-0804">Transcription</keyword>
<keyword evidence="10" id="KW-0812">Transmembrane</keyword>
<evidence type="ECO:0000256" key="4">
    <source>
        <dbReference type="ARBA" id="ARBA00023015"/>
    </source>
</evidence>
<dbReference type="GO" id="GO:0005634">
    <property type="term" value="C:nucleus"/>
    <property type="evidence" value="ECO:0007669"/>
    <property type="project" value="UniProtKB-SubCell"/>
</dbReference>
<dbReference type="Gene3D" id="1.10.10.10">
    <property type="entry name" value="Winged helix-like DNA-binding domain superfamily/Winged helix DNA-binding domain"/>
    <property type="match status" value="1"/>
</dbReference>
<evidence type="ECO:0000256" key="1">
    <source>
        <dbReference type="ARBA" id="ARBA00004123"/>
    </source>
</evidence>
<keyword evidence="6" id="KW-0238">DNA-binding</keyword>
<evidence type="ECO:0000256" key="3">
    <source>
        <dbReference type="ARBA" id="ARBA00022553"/>
    </source>
</evidence>
<evidence type="ECO:0000256" key="5">
    <source>
        <dbReference type="ARBA" id="ARBA00023016"/>
    </source>
</evidence>
<dbReference type="Pfam" id="PF00447">
    <property type="entry name" value="HSF_DNA-bind"/>
    <property type="match status" value="1"/>
</dbReference>
<dbReference type="GO" id="GO:0000978">
    <property type="term" value="F:RNA polymerase II cis-regulatory region sequence-specific DNA binding"/>
    <property type="evidence" value="ECO:0007669"/>
    <property type="project" value="TreeGrafter"/>
</dbReference>
<dbReference type="InterPro" id="IPR036390">
    <property type="entry name" value="WH_DNA-bd_sf"/>
</dbReference>
<dbReference type="EMBL" id="GGEC01012230">
    <property type="protein sequence ID" value="MBW92713.1"/>
    <property type="molecule type" value="Transcribed_RNA"/>
</dbReference>
<protein>
    <recommendedName>
        <fullName evidence="11">HSF-type DNA-binding domain-containing protein</fullName>
    </recommendedName>
</protein>
<evidence type="ECO:0000256" key="7">
    <source>
        <dbReference type="ARBA" id="ARBA00023163"/>
    </source>
</evidence>